<evidence type="ECO:0000256" key="2">
    <source>
        <dbReference type="ARBA" id="ARBA00022771"/>
    </source>
</evidence>
<evidence type="ECO:0000256" key="4">
    <source>
        <dbReference type="PROSITE-ProRule" id="PRU00134"/>
    </source>
</evidence>
<dbReference type="InterPro" id="IPR044508">
    <property type="entry name" value="At5g50450/At1g67340-like"/>
</dbReference>
<dbReference type="EMBL" id="SPHZ02000001">
    <property type="protein sequence ID" value="KAF0934719.1"/>
    <property type="molecule type" value="Genomic_DNA"/>
</dbReference>
<accession>A0A6G1FCY7</accession>
<dbReference type="Gene3D" id="1.25.40.10">
    <property type="entry name" value="Tetratricopeptide repeat domain"/>
    <property type="match status" value="1"/>
</dbReference>
<dbReference type="AlphaFoldDB" id="A0A6G1FCY7"/>
<keyword evidence="7" id="KW-1185">Reference proteome</keyword>
<comment type="caution">
    <text evidence="6">The sequence shown here is derived from an EMBL/GenBank/DDBJ whole genome shotgun (WGS) entry which is preliminary data.</text>
</comment>
<dbReference type="PROSITE" id="PS50865">
    <property type="entry name" value="ZF_MYND_2"/>
    <property type="match status" value="1"/>
</dbReference>
<dbReference type="PANTHER" id="PTHR46758">
    <property type="entry name" value="MYND DOMAIN-CONTAINING"/>
    <property type="match status" value="1"/>
</dbReference>
<evidence type="ECO:0000313" key="6">
    <source>
        <dbReference type="EMBL" id="KAF0934719.1"/>
    </source>
</evidence>
<dbReference type="InterPro" id="IPR011990">
    <property type="entry name" value="TPR-like_helical_dom_sf"/>
</dbReference>
<dbReference type="Pfam" id="PF01753">
    <property type="entry name" value="zf-MYND"/>
    <property type="match status" value="1"/>
</dbReference>
<name>A0A6G1FCY7_9ORYZ</name>
<proteinExistence type="predicted"/>
<protein>
    <recommendedName>
        <fullName evidence="5">MYND-type domain-containing protein</fullName>
    </recommendedName>
</protein>
<keyword evidence="3" id="KW-0862">Zinc</keyword>
<dbReference type="PANTHER" id="PTHR46758:SF18">
    <property type="entry name" value="OS04G0385600 PROTEIN"/>
    <property type="match status" value="1"/>
</dbReference>
<dbReference type="Gene3D" id="6.10.140.2220">
    <property type="match status" value="1"/>
</dbReference>
<evidence type="ECO:0000259" key="5">
    <source>
        <dbReference type="PROSITE" id="PS50865"/>
    </source>
</evidence>
<dbReference type="SUPFAM" id="SSF144232">
    <property type="entry name" value="HIT/MYND zinc finger-like"/>
    <property type="match status" value="1"/>
</dbReference>
<dbReference type="OrthoDB" id="265717at2759"/>
<reference evidence="6 7" key="1">
    <citation type="submission" date="2019-11" db="EMBL/GenBank/DDBJ databases">
        <title>Whole genome sequence of Oryza granulata.</title>
        <authorList>
            <person name="Li W."/>
        </authorList>
    </citation>
    <scope>NUCLEOTIDE SEQUENCE [LARGE SCALE GENOMIC DNA]</scope>
    <source>
        <strain evidence="7">cv. Menghai</strain>
        <tissue evidence="6">Leaf</tissue>
    </source>
</reference>
<evidence type="ECO:0000256" key="3">
    <source>
        <dbReference type="ARBA" id="ARBA00022833"/>
    </source>
</evidence>
<gene>
    <name evidence="6" type="ORF">E2562_028315</name>
</gene>
<sequence>MLTCSRFRELGQHKLVLRRASPACVAVRAGAWCDDARRFLVRCAQAGNTEASYLLGMILFYCFENRKLGSELLGAAARRGHAEALYSMAIIQFNGSGLPKDGRNLHAGAQLCVRAASRGHNDALRELGHCVSDGYGVRRSLSGGRRLLIQANFRELCSAVATGGPGFAAALGLSGECKPPGPHMCLLSDYGCHVAGSAGRRAHAANAFLAEWYASRQLGSGAGAGALRLCSQPTCGRPETRKHEFRRCSVCSAVIYCSRACQALHWKVAHKNECVPMAHWLDAANANANANGNAVAAVEAAAAQMAMP</sequence>
<keyword evidence="1" id="KW-0479">Metal-binding</keyword>
<dbReference type="InterPro" id="IPR002893">
    <property type="entry name" value="Znf_MYND"/>
</dbReference>
<feature type="domain" description="MYND-type" evidence="5">
    <location>
        <begin position="232"/>
        <end position="274"/>
    </location>
</feature>
<dbReference type="Proteomes" id="UP000479710">
    <property type="component" value="Unassembled WGS sequence"/>
</dbReference>
<dbReference type="GO" id="GO:0008270">
    <property type="term" value="F:zinc ion binding"/>
    <property type="evidence" value="ECO:0007669"/>
    <property type="project" value="UniProtKB-KW"/>
</dbReference>
<organism evidence="6 7">
    <name type="scientific">Oryza meyeriana var. granulata</name>
    <dbReference type="NCBI Taxonomy" id="110450"/>
    <lineage>
        <taxon>Eukaryota</taxon>
        <taxon>Viridiplantae</taxon>
        <taxon>Streptophyta</taxon>
        <taxon>Embryophyta</taxon>
        <taxon>Tracheophyta</taxon>
        <taxon>Spermatophyta</taxon>
        <taxon>Magnoliopsida</taxon>
        <taxon>Liliopsida</taxon>
        <taxon>Poales</taxon>
        <taxon>Poaceae</taxon>
        <taxon>BOP clade</taxon>
        <taxon>Oryzoideae</taxon>
        <taxon>Oryzeae</taxon>
        <taxon>Oryzinae</taxon>
        <taxon>Oryza</taxon>
        <taxon>Oryza meyeriana</taxon>
    </lineage>
</organism>
<dbReference type="SUPFAM" id="SSF81901">
    <property type="entry name" value="HCP-like"/>
    <property type="match status" value="1"/>
</dbReference>
<keyword evidence="2 4" id="KW-0863">Zinc-finger</keyword>
<evidence type="ECO:0000256" key="1">
    <source>
        <dbReference type="ARBA" id="ARBA00022723"/>
    </source>
</evidence>
<evidence type="ECO:0000313" key="7">
    <source>
        <dbReference type="Proteomes" id="UP000479710"/>
    </source>
</evidence>
<dbReference type="InterPro" id="IPR057136">
    <property type="entry name" value="At2g35280_TPR_dom"/>
</dbReference>
<dbReference type="Pfam" id="PF23310">
    <property type="entry name" value="TPR_27"/>
    <property type="match status" value="1"/>
</dbReference>